<feature type="domain" description="Reverse transcriptase Ty1/copia-type" evidence="2">
    <location>
        <begin position="199"/>
        <end position="247"/>
    </location>
</feature>
<feature type="region of interest" description="Disordered" evidence="1">
    <location>
        <begin position="86"/>
        <end position="108"/>
    </location>
</feature>
<dbReference type="SUPFAM" id="SSF56672">
    <property type="entry name" value="DNA/RNA polymerases"/>
    <property type="match status" value="1"/>
</dbReference>
<proteinExistence type="predicted"/>
<reference evidence="3" key="1">
    <citation type="submission" date="2010-04" db="EMBL/GenBank/DDBJ databases">
        <title>Genomic organization of the Mal d 1 gene cluster on apple (Malus x domestica) linkage group 16.</title>
        <authorList>
            <person name="Pagliarani G."/>
            <person name="Paris R."/>
            <person name="Arens P."/>
            <person name="Tartarini S."/>
            <person name="Peters S."/>
            <person name="van de Weg E."/>
        </authorList>
    </citation>
    <scope>NUCLEOTIDE SEQUENCE</scope>
</reference>
<evidence type="ECO:0000256" key="1">
    <source>
        <dbReference type="SAM" id="MobiDB-lite"/>
    </source>
</evidence>
<dbReference type="PANTHER" id="PTHR11439">
    <property type="entry name" value="GAG-POL-RELATED RETROTRANSPOSON"/>
    <property type="match status" value="1"/>
</dbReference>
<dbReference type="Pfam" id="PF07727">
    <property type="entry name" value="RVT_2"/>
    <property type="match status" value="1"/>
</dbReference>
<accession>E4Z8N1</accession>
<dbReference type="InterPro" id="IPR013103">
    <property type="entry name" value="RVT_2"/>
</dbReference>
<organism evidence="3">
    <name type="scientific">Malus domestica</name>
    <name type="common">Apple</name>
    <name type="synonym">Pyrus malus</name>
    <dbReference type="NCBI Taxonomy" id="3750"/>
    <lineage>
        <taxon>Eukaryota</taxon>
        <taxon>Viridiplantae</taxon>
        <taxon>Streptophyta</taxon>
        <taxon>Embryophyta</taxon>
        <taxon>Tracheophyta</taxon>
        <taxon>Spermatophyta</taxon>
        <taxon>Magnoliopsida</taxon>
        <taxon>eudicotyledons</taxon>
        <taxon>Gunneridae</taxon>
        <taxon>Pentapetalae</taxon>
        <taxon>rosids</taxon>
        <taxon>fabids</taxon>
        <taxon>Rosales</taxon>
        <taxon>Rosaceae</taxon>
        <taxon>Amygdaloideae</taxon>
        <taxon>Maleae</taxon>
        <taxon>Malus</taxon>
    </lineage>
</organism>
<dbReference type="InterPro" id="IPR043502">
    <property type="entry name" value="DNA/RNA_pol_sf"/>
</dbReference>
<sequence>MVHVVRKQILEFRSAKGAKGAKGAKASYHQRSKLDAYVLRCVFIGSDMPSELSVSMSDELPSDDRLPAAGMFNKLLDDGLSSDDSSNSLIQDDGIHELPPRANRGKPKVQYEPDMHAKAKYPINNYVFTHRLSKPYASYISNQDCPLLQFDVKNAFLHGDLKEEVYMDLPHGIRTSLGKCVSHLDHTLVLKRQNGKLTALIIYDDDMIVTGDDQKEIQHLQKYLATKFEIKELGELKYFLGIKVARSKHDQVPTHKERCQRLVRRLIYLSHTRPDIAYVVSVVSQFMHSHSEAHMDAVTRILRYLKIAPGRDSVFSKNSHLNVEGYTDADWAGSITDR</sequence>
<dbReference type="PANTHER" id="PTHR11439:SF467">
    <property type="entry name" value="INTEGRASE CATALYTIC DOMAIN-CONTAINING PROTEIN"/>
    <property type="match status" value="1"/>
</dbReference>
<protein>
    <submittedName>
        <fullName evidence="3">Putative polyprotein (Retrotrasposon protein)</fullName>
    </submittedName>
</protein>
<dbReference type="EMBL" id="FN823234">
    <property type="protein sequence ID" value="CBL94155.1"/>
    <property type="molecule type" value="Genomic_DNA"/>
</dbReference>
<name>E4Z8N1_MALDO</name>
<evidence type="ECO:0000313" key="3">
    <source>
        <dbReference type="EMBL" id="CBL94155.1"/>
    </source>
</evidence>
<evidence type="ECO:0000259" key="2">
    <source>
        <dbReference type="Pfam" id="PF07727"/>
    </source>
</evidence>
<dbReference type="AlphaFoldDB" id="E4Z8N1"/>